<reference evidence="1 2" key="1">
    <citation type="journal article" date="2019" name="Sci. Rep.">
        <title>Orb-weaving spider Araneus ventricosus genome elucidates the spidroin gene catalogue.</title>
        <authorList>
            <person name="Kono N."/>
            <person name="Nakamura H."/>
            <person name="Ohtoshi R."/>
            <person name="Moran D.A.P."/>
            <person name="Shinohara A."/>
            <person name="Yoshida Y."/>
            <person name="Fujiwara M."/>
            <person name="Mori M."/>
            <person name="Tomita M."/>
            <person name="Arakawa K."/>
        </authorList>
    </citation>
    <scope>NUCLEOTIDE SEQUENCE [LARGE SCALE GENOMIC DNA]</scope>
</reference>
<keyword evidence="2" id="KW-1185">Reference proteome</keyword>
<accession>A0A4Y2H9D0</accession>
<organism evidence="1 2">
    <name type="scientific">Araneus ventricosus</name>
    <name type="common">Orbweaver spider</name>
    <name type="synonym">Epeira ventricosa</name>
    <dbReference type="NCBI Taxonomy" id="182803"/>
    <lineage>
        <taxon>Eukaryota</taxon>
        <taxon>Metazoa</taxon>
        <taxon>Ecdysozoa</taxon>
        <taxon>Arthropoda</taxon>
        <taxon>Chelicerata</taxon>
        <taxon>Arachnida</taxon>
        <taxon>Araneae</taxon>
        <taxon>Araneomorphae</taxon>
        <taxon>Entelegynae</taxon>
        <taxon>Araneoidea</taxon>
        <taxon>Araneidae</taxon>
        <taxon>Araneus</taxon>
    </lineage>
</organism>
<name>A0A4Y2H9D0_ARAVE</name>
<evidence type="ECO:0000313" key="2">
    <source>
        <dbReference type="Proteomes" id="UP000499080"/>
    </source>
</evidence>
<dbReference type="Proteomes" id="UP000499080">
    <property type="component" value="Unassembled WGS sequence"/>
</dbReference>
<sequence length="111" mass="12588">MKSSMLFCCVPRHTKIGLNLSFKTPVFDISKLPGFLSLQLRSQKKIMVLLLRIFPPLASSRFVNHALIGQSEKKECRFVHVKYVPASNPAKRRKTPANLHINWVDIASATQ</sequence>
<evidence type="ECO:0000313" key="1">
    <source>
        <dbReference type="EMBL" id="GBM62343.1"/>
    </source>
</evidence>
<proteinExistence type="predicted"/>
<dbReference type="EMBL" id="BGPR01001811">
    <property type="protein sequence ID" value="GBM62343.1"/>
    <property type="molecule type" value="Genomic_DNA"/>
</dbReference>
<gene>
    <name evidence="1" type="ORF">AVEN_166839_1</name>
</gene>
<comment type="caution">
    <text evidence="1">The sequence shown here is derived from an EMBL/GenBank/DDBJ whole genome shotgun (WGS) entry which is preliminary data.</text>
</comment>
<protein>
    <submittedName>
        <fullName evidence="1">Uncharacterized protein</fullName>
    </submittedName>
</protein>
<dbReference type="AlphaFoldDB" id="A0A4Y2H9D0"/>